<dbReference type="EMBL" id="RCHS01001352">
    <property type="protein sequence ID" value="RMX53962.1"/>
    <property type="molecule type" value="Genomic_DNA"/>
</dbReference>
<feature type="region of interest" description="Disordered" evidence="1">
    <location>
        <begin position="1"/>
        <end position="68"/>
    </location>
</feature>
<evidence type="ECO:0008006" key="4">
    <source>
        <dbReference type="Google" id="ProtNLM"/>
    </source>
</evidence>
<evidence type="ECO:0000313" key="2">
    <source>
        <dbReference type="EMBL" id="RMX53962.1"/>
    </source>
</evidence>
<organism evidence="2 3">
    <name type="scientific">Pocillopora damicornis</name>
    <name type="common">Cauliflower coral</name>
    <name type="synonym">Millepora damicornis</name>
    <dbReference type="NCBI Taxonomy" id="46731"/>
    <lineage>
        <taxon>Eukaryota</taxon>
        <taxon>Metazoa</taxon>
        <taxon>Cnidaria</taxon>
        <taxon>Anthozoa</taxon>
        <taxon>Hexacorallia</taxon>
        <taxon>Scleractinia</taxon>
        <taxon>Astrocoeniina</taxon>
        <taxon>Pocilloporidae</taxon>
        <taxon>Pocillopora</taxon>
    </lineage>
</organism>
<gene>
    <name evidence="2" type="ORF">pdam_00020906</name>
</gene>
<dbReference type="Proteomes" id="UP000275408">
    <property type="component" value="Unassembled WGS sequence"/>
</dbReference>
<accession>A0A3M6UK23</accession>
<proteinExistence type="predicted"/>
<dbReference type="AlphaFoldDB" id="A0A3M6UK23"/>
<reference evidence="2 3" key="1">
    <citation type="journal article" date="2018" name="Sci. Rep.">
        <title>Comparative analysis of the Pocillopora damicornis genome highlights role of immune system in coral evolution.</title>
        <authorList>
            <person name="Cunning R."/>
            <person name="Bay R.A."/>
            <person name="Gillette P."/>
            <person name="Baker A.C."/>
            <person name="Traylor-Knowles N."/>
        </authorList>
    </citation>
    <scope>NUCLEOTIDE SEQUENCE [LARGE SCALE GENOMIC DNA]</scope>
    <source>
        <strain evidence="2">RSMAS</strain>
        <tissue evidence="2">Whole animal</tissue>
    </source>
</reference>
<feature type="compositionally biased region" description="Pro residues" evidence="1">
    <location>
        <begin position="1"/>
        <end position="15"/>
    </location>
</feature>
<evidence type="ECO:0000256" key="1">
    <source>
        <dbReference type="SAM" id="MobiDB-lite"/>
    </source>
</evidence>
<sequence length="114" mass="12694">MSYPPQPPPYNPTAPQPNAGVDFELYQQGTPYPPPPYSAPYPQQQYGGPPPQPGYPPQQGYQQPYGQPQYVYTNQPKTVYVYDQNGRRRQDNSDAADCFLLGLCAACLCCCVLD</sequence>
<comment type="caution">
    <text evidence="2">The sequence shown here is derived from an EMBL/GenBank/DDBJ whole genome shotgun (WGS) entry which is preliminary data.</text>
</comment>
<feature type="compositionally biased region" description="Low complexity" evidence="1">
    <location>
        <begin position="57"/>
        <end position="68"/>
    </location>
</feature>
<evidence type="ECO:0000313" key="3">
    <source>
        <dbReference type="Proteomes" id="UP000275408"/>
    </source>
</evidence>
<keyword evidence="3" id="KW-1185">Reference proteome</keyword>
<name>A0A3M6UK23_POCDA</name>
<protein>
    <recommendedName>
        <fullName evidence="4">Cysteine-rich transmembrane CYSTM domain-containing protein</fullName>
    </recommendedName>
</protein>